<dbReference type="InterPro" id="IPR023415">
    <property type="entry name" value="LDLR_class-A_CS"/>
</dbReference>
<dbReference type="InterPro" id="IPR016187">
    <property type="entry name" value="CTDL_fold"/>
</dbReference>
<dbReference type="PROSITE" id="PS50022">
    <property type="entry name" value="FA58C_3"/>
    <property type="match status" value="2"/>
</dbReference>
<evidence type="ECO:0000256" key="6">
    <source>
        <dbReference type="ARBA" id="ARBA00023119"/>
    </source>
</evidence>
<dbReference type="Gene3D" id="2.10.25.10">
    <property type="entry name" value="Laminin"/>
    <property type="match status" value="1"/>
</dbReference>
<evidence type="ECO:0000256" key="11">
    <source>
        <dbReference type="PROSITE-ProRule" id="PRU00076"/>
    </source>
</evidence>
<feature type="disulfide bond" evidence="12">
    <location>
        <begin position="463"/>
        <end position="478"/>
    </location>
</feature>
<dbReference type="FunFam" id="2.10.25.10:FF:000901">
    <property type="entry name" value="Uncharacterized protein"/>
    <property type="match status" value="1"/>
</dbReference>
<feature type="disulfide bond" evidence="11">
    <location>
        <begin position="175"/>
        <end position="184"/>
    </location>
</feature>
<dbReference type="Pfam" id="PF01391">
    <property type="entry name" value="Collagen"/>
    <property type="match status" value="2"/>
</dbReference>
<dbReference type="SUPFAM" id="SSF56436">
    <property type="entry name" value="C-type lectin-like"/>
    <property type="match status" value="3"/>
</dbReference>
<dbReference type="SMART" id="SM00034">
    <property type="entry name" value="CLECT"/>
    <property type="match status" value="2"/>
</dbReference>
<dbReference type="CDD" id="cd00054">
    <property type="entry name" value="EGF_CA"/>
    <property type="match status" value="1"/>
</dbReference>
<feature type="compositionally biased region" description="Basic and acidic residues" evidence="13">
    <location>
        <begin position="18"/>
        <end position="43"/>
    </location>
</feature>
<keyword evidence="6" id="KW-0176">Collagen</keyword>
<feature type="disulfide bond" evidence="12">
    <location>
        <begin position="1378"/>
        <end position="1396"/>
    </location>
</feature>
<comment type="caution">
    <text evidence="11">Lacks conserved residue(s) required for the propagation of feature annotation.</text>
</comment>
<dbReference type="Pfam" id="PF00057">
    <property type="entry name" value="Ldl_recept_a"/>
    <property type="match status" value="3"/>
</dbReference>
<reference evidence="18" key="1">
    <citation type="journal article" date="2008" name="Nature">
        <title>The amphioxus genome and the evolution of the chordate karyotype.</title>
        <authorList>
            <consortium name="US DOE Joint Genome Institute (JGI-PGF)"/>
            <person name="Putnam N.H."/>
            <person name="Butts T."/>
            <person name="Ferrier D.E.K."/>
            <person name="Furlong R.F."/>
            <person name="Hellsten U."/>
            <person name="Kawashima T."/>
            <person name="Robinson-Rechavi M."/>
            <person name="Shoguchi E."/>
            <person name="Terry A."/>
            <person name="Yu J.-K."/>
            <person name="Benito-Gutierrez E.L."/>
            <person name="Dubchak I."/>
            <person name="Garcia-Fernandez J."/>
            <person name="Gibson-Brown J.J."/>
            <person name="Grigoriev I.V."/>
            <person name="Horton A.C."/>
            <person name="de Jong P.J."/>
            <person name="Jurka J."/>
            <person name="Kapitonov V.V."/>
            <person name="Kohara Y."/>
            <person name="Kuroki Y."/>
            <person name="Lindquist E."/>
            <person name="Lucas S."/>
            <person name="Osoegawa K."/>
            <person name="Pennacchio L.A."/>
            <person name="Salamov A.A."/>
            <person name="Satou Y."/>
            <person name="Sauka-Spengler T."/>
            <person name="Schmutz J."/>
            <person name="Shin-I T."/>
            <person name="Toyoda A."/>
            <person name="Bronner-Fraser M."/>
            <person name="Fujiyama A."/>
            <person name="Holland L.Z."/>
            <person name="Holland P.W.H."/>
            <person name="Satoh N."/>
            <person name="Rokhsar D.S."/>
        </authorList>
    </citation>
    <scope>NUCLEOTIDE SEQUENCE [LARGE SCALE GENOMIC DNA]</scope>
    <source>
        <strain evidence="18">S238N-H82</strain>
        <tissue evidence="18">Testes</tissue>
    </source>
</reference>
<keyword evidence="11" id="KW-0245">EGF-like domain</keyword>
<dbReference type="FunFam" id="4.10.400.10:FF:000244">
    <property type="entry name" value="Serine protease nudel"/>
    <property type="match status" value="1"/>
</dbReference>
<evidence type="ECO:0000256" key="10">
    <source>
        <dbReference type="ARBA" id="ARBA00023180"/>
    </source>
</evidence>
<keyword evidence="9" id="KW-0675">Receptor</keyword>
<evidence type="ECO:0000259" key="15">
    <source>
        <dbReference type="PROSITE" id="PS50022"/>
    </source>
</evidence>
<feature type="domain" description="C-type lectin" evidence="17">
    <location>
        <begin position="622"/>
        <end position="674"/>
    </location>
</feature>
<evidence type="ECO:0000256" key="9">
    <source>
        <dbReference type="ARBA" id="ARBA00023170"/>
    </source>
</evidence>
<evidence type="ECO:0000256" key="14">
    <source>
        <dbReference type="SAM" id="Phobius"/>
    </source>
</evidence>
<feature type="disulfide bond" evidence="12">
    <location>
        <begin position="1237"/>
        <end position="1252"/>
    </location>
</feature>
<feature type="domain" description="C-type lectin" evidence="17">
    <location>
        <begin position="925"/>
        <end position="988"/>
    </location>
</feature>
<dbReference type="PROSITE" id="PS50026">
    <property type="entry name" value="EGF_3"/>
    <property type="match status" value="1"/>
</dbReference>
<comment type="subcellular location">
    <subcellularLocation>
        <location evidence="1">Membrane</location>
        <topology evidence="1">Single-pass membrane protein</topology>
    </subcellularLocation>
</comment>
<evidence type="ECO:0000256" key="2">
    <source>
        <dbReference type="ARBA" id="ARBA00022692"/>
    </source>
</evidence>
<dbReference type="InterPro" id="IPR036055">
    <property type="entry name" value="LDL_receptor-like_sf"/>
</dbReference>
<feature type="disulfide bond" evidence="11">
    <location>
        <begin position="154"/>
        <end position="164"/>
    </location>
</feature>
<dbReference type="FunFam" id="4.10.400.10:FF:000163">
    <property type="entry name" value="Complement factor I"/>
    <property type="match status" value="2"/>
</dbReference>
<evidence type="ECO:0000256" key="8">
    <source>
        <dbReference type="ARBA" id="ARBA00023157"/>
    </source>
</evidence>
<feature type="disulfide bond" evidence="12">
    <location>
        <begin position="1419"/>
        <end position="1437"/>
    </location>
</feature>
<dbReference type="InterPro" id="IPR000152">
    <property type="entry name" value="EGF-type_Asp/Asn_hydroxyl_site"/>
</dbReference>
<feature type="compositionally biased region" description="Low complexity" evidence="13">
    <location>
        <begin position="750"/>
        <end position="774"/>
    </location>
</feature>
<dbReference type="PROSITE" id="PS01187">
    <property type="entry name" value="EGF_CA"/>
    <property type="match status" value="1"/>
</dbReference>
<dbReference type="PROSITE" id="PS01186">
    <property type="entry name" value="EGF_2"/>
    <property type="match status" value="1"/>
</dbReference>
<dbReference type="GO" id="GO:0005581">
    <property type="term" value="C:collagen trimer"/>
    <property type="evidence" value="ECO:0007669"/>
    <property type="project" value="UniProtKB-KW"/>
</dbReference>
<dbReference type="PROSITE" id="PS00010">
    <property type="entry name" value="ASX_HYDROXYL"/>
    <property type="match status" value="1"/>
</dbReference>
<feature type="region of interest" description="Disordered" evidence="13">
    <location>
        <begin position="1492"/>
        <end position="1524"/>
    </location>
</feature>
<dbReference type="SMART" id="SM00179">
    <property type="entry name" value="EGF_CA"/>
    <property type="match status" value="1"/>
</dbReference>
<dbReference type="eggNOG" id="KOG3544">
    <property type="taxonomic scope" value="Eukaryota"/>
</dbReference>
<keyword evidence="7 14" id="KW-0472">Membrane</keyword>
<evidence type="ECO:0000256" key="7">
    <source>
        <dbReference type="ARBA" id="ARBA00023136"/>
    </source>
</evidence>
<name>C3YE31_BRAFL</name>
<dbReference type="GO" id="GO:0016020">
    <property type="term" value="C:membrane"/>
    <property type="evidence" value="ECO:0007669"/>
    <property type="project" value="UniProtKB-SubCell"/>
</dbReference>
<evidence type="ECO:0000256" key="13">
    <source>
        <dbReference type="SAM" id="MobiDB-lite"/>
    </source>
</evidence>
<dbReference type="GO" id="GO:0005509">
    <property type="term" value="F:calcium ion binding"/>
    <property type="evidence" value="ECO:0007669"/>
    <property type="project" value="InterPro"/>
</dbReference>
<proteinExistence type="predicted"/>
<dbReference type="PROSITE" id="PS00022">
    <property type="entry name" value="EGF_1"/>
    <property type="match status" value="1"/>
</dbReference>
<dbReference type="InterPro" id="IPR001881">
    <property type="entry name" value="EGF-like_Ca-bd_dom"/>
</dbReference>
<keyword evidence="8 11" id="KW-1015">Disulfide bond</keyword>
<feature type="region of interest" description="Disordered" evidence="13">
    <location>
        <begin position="682"/>
        <end position="836"/>
    </location>
</feature>
<dbReference type="EMBL" id="GG666505">
    <property type="protein sequence ID" value="EEN61339.1"/>
    <property type="molecule type" value="Genomic_DNA"/>
</dbReference>
<keyword evidence="2 14" id="KW-0812">Transmembrane</keyword>
<feature type="domain" description="C-type lectin" evidence="17">
    <location>
        <begin position="197"/>
        <end position="296"/>
    </location>
</feature>
<dbReference type="InterPro" id="IPR002172">
    <property type="entry name" value="LDrepeatLR_classA_rpt"/>
</dbReference>
<accession>C3YE31</accession>
<organism>
    <name type="scientific">Branchiostoma floridae</name>
    <name type="common">Florida lancelet</name>
    <name type="synonym">Amphioxus</name>
    <dbReference type="NCBI Taxonomy" id="7739"/>
    <lineage>
        <taxon>Eukaryota</taxon>
        <taxon>Metazoa</taxon>
        <taxon>Chordata</taxon>
        <taxon>Cephalochordata</taxon>
        <taxon>Leptocardii</taxon>
        <taxon>Amphioxiformes</taxon>
        <taxon>Branchiostomatidae</taxon>
        <taxon>Branchiostoma</taxon>
    </lineage>
</organism>
<gene>
    <name evidence="18" type="ORF">BRAFLDRAFT_89027</name>
</gene>
<protein>
    <recommendedName>
        <fullName evidence="19">C-type lectin domain-containing protein</fullName>
    </recommendedName>
</protein>
<dbReference type="Gene3D" id="2.60.120.260">
    <property type="entry name" value="Galactose-binding domain-like"/>
    <property type="match status" value="2"/>
</dbReference>
<dbReference type="SUPFAM" id="SSF57424">
    <property type="entry name" value="LDL receptor-like module"/>
    <property type="match status" value="7"/>
</dbReference>
<evidence type="ECO:0000256" key="3">
    <source>
        <dbReference type="ARBA" id="ARBA00022737"/>
    </source>
</evidence>
<sequence length="1524" mass="169132">MDNHGRVSTGRGDNMESSSDHSFKKKDNNRENVPRGARERVSEMWKRGNSSSVFWFALSGGFFAVGVALLVTAAVMATQLGLGRKDLETRDSDNQRSAKDGTKLLKSGTPSLTAPYKEYSPDVQSDPTLPLGLQSTEPLPTTSTFPPTTDIDECTNQPCQHGTCANQYGGYKCTCSPGWTGQNCERAPTCRPGWKEYQNHCYKQMTQRVPWDRADSICKGNGANLLSIKDPWEAQFIHGSIALATVFPQPHWIGMKGGGQLEWTDGSPITYGPYYHQLMKFVREAQKKNIDDCLVFWPLIQRPVALKYPVTQHQGCKASLTMAGQASNITMVILTLLMVVLTTGQHITSQGQGADSDCSSVGQFRCNDTIQCIDAEKVCDMYADCDDLSDERYCEFLTCPQPLGTEGKQNASLLTIINSTDACNGHDDCPNKEDESKAVCDVFCEWRLPCLTSGECIPPEFFCDGHFHCNDTSDEWQCNGIIGFVFIHFFLIYCKLRKQARFVWQWVMVDIGEIVQLSGFLTRGVGVAWTSIFKMGYGLTPEEVSLIQEDGEDKLYFVPGNGLRGARFDFDSPVRTRVMKFIPLSWYFVLAIRVEFMGCRITGQSHRHIPDDVICGEGWGLYKGGCYKRIIAPLPWDRAEEYCQALKGHMASVHTQEEHDFLYPRAKTGWLGLRLPDHITPSQFRQEQGNDGEPGPRGIQGNFGQKGDDGPRGFPGPPGPLGLQGMPGPPGIKGDQGDPGPLGPPGPEGPRGNPGPSGADGPQGPPGKRGQPGRPGEKGEPGDPGQPGLPGDAGGPGAKGDPGPKGEDGSSGMPGPSGKPGPRGEDGPKGDPVLDIDIPVEDDLSCADRAVILLDQKYPGGPWMESTRLCSPKDIRKPFRSKFNSMQVQALSNETKRQYRGYLAVYNITNYKNKHLPPVYKPNEGLQDRNEFEFNMTWSDGHPLSYTAWAHIDRRYNLTQPSGAEIEDCIVLWYEYTWRIEQWHDALCAGEDVFSYVCEIDAGKEDRVCQLGMQDYSIENHRVVASWYDTAPTMSHFGRLRHCTTYHGYGWSGIFDPKGVYFPWLQVDLPRLMLVAGILTQGLCTDEVDARVTEFHLFHGMTEMAWVPYTGKGTEPVMLIGNSYSNITASNMFDPTFTTLHIRLELRNGTELFGLRFDLLGYAVRNCPPDTCPEFSFSCKEGGGGQCISLSFFCDRDDDCNTYEDEIDCEWPEVNCRKDLGELECDNKKCYDSKLRCDGNKDCTDNSDEFRCAHSTVACHIMSTTFFVYMMIDFCQGFQCFDGKCLPGQYQCDGQVDCNGYIGEDEDHCAYKWENATDLGYCEDLMLCRNTACVGNSTNTTCLFNLDLRGAHVGCRDATHLDGCTREDMTCPVNTVQCDSGYCIQQRMVCDGKNDCIHGEDELNCAREDMTCPVNTVQCDSGYCIQQRMVCDGKNDCIHGEDELNCDLSKILSVPARRGRPGWPSSLVPRVLTPSCASRRVHKLCRASRHVHKLTPRTASGHPSKHGTPPRPSQPVRSGRGRRN</sequence>
<feature type="domain" description="F5/8 type C" evidence="15">
    <location>
        <begin position="505"/>
        <end position="599"/>
    </location>
</feature>
<evidence type="ECO:0000256" key="5">
    <source>
        <dbReference type="ARBA" id="ARBA00022989"/>
    </source>
</evidence>
<feature type="compositionally biased region" description="Gly residues" evidence="13">
    <location>
        <begin position="791"/>
        <end position="800"/>
    </location>
</feature>
<dbReference type="InterPro" id="IPR051221">
    <property type="entry name" value="LDLR-related"/>
</dbReference>
<evidence type="ECO:0008006" key="19">
    <source>
        <dbReference type="Google" id="ProtNLM"/>
    </source>
</evidence>
<evidence type="ECO:0000256" key="12">
    <source>
        <dbReference type="PROSITE-ProRule" id="PRU00124"/>
    </source>
</evidence>
<dbReference type="PROSITE" id="PS50068">
    <property type="entry name" value="LDLRA_2"/>
    <property type="match status" value="7"/>
</dbReference>
<feature type="disulfide bond" evidence="12">
    <location>
        <begin position="444"/>
        <end position="456"/>
    </location>
</feature>
<dbReference type="SUPFAM" id="SSF57196">
    <property type="entry name" value="EGF/Laminin"/>
    <property type="match status" value="1"/>
</dbReference>
<evidence type="ECO:0000259" key="17">
    <source>
        <dbReference type="PROSITE" id="PS50041"/>
    </source>
</evidence>
<feature type="region of interest" description="Disordered" evidence="13">
    <location>
        <begin position="88"/>
        <end position="138"/>
    </location>
</feature>
<evidence type="ECO:0000313" key="18">
    <source>
        <dbReference type="EMBL" id="EEN61339.1"/>
    </source>
</evidence>
<evidence type="ECO:0000256" key="4">
    <source>
        <dbReference type="ARBA" id="ARBA00022837"/>
    </source>
</evidence>
<feature type="region of interest" description="Disordered" evidence="13">
    <location>
        <begin position="1"/>
        <end position="43"/>
    </location>
</feature>
<feature type="compositionally biased region" description="Basic and acidic residues" evidence="13">
    <location>
        <begin position="88"/>
        <end position="103"/>
    </location>
</feature>
<feature type="domain" description="EGF-like" evidence="16">
    <location>
        <begin position="150"/>
        <end position="185"/>
    </location>
</feature>
<dbReference type="PANTHER" id="PTHR22722">
    <property type="entry name" value="LOW-DENSITY LIPOPROTEIN RECEPTOR-RELATED PROTEIN 2-RELATED"/>
    <property type="match status" value="1"/>
</dbReference>
<dbReference type="InterPro" id="IPR000421">
    <property type="entry name" value="FA58C"/>
</dbReference>
<keyword evidence="4" id="KW-0106">Calcium</keyword>
<keyword evidence="3" id="KW-0677">Repeat</keyword>
<feature type="disulfide bond" evidence="12">
    <location>
        <begin position="1412"/>
        <end position="1424"/>
    </location>
</feature>
<feature type="disulfide bond" evidence="12">
    <location>
        <begin position="379"/>
        <end position="394"/>
    </location>
</feature>
<dbReference type="InterPro" id="IPR018097">
    <property type="entry name" value="EGF_Ca-bd_CS"/>
</dbReference>
<feature type="disulfide bond" evidence="12">
    <location>
        <begin position="1431"/>
        <end position="1446"/>
    </location>
</feature>
<dbReference type="CDD" id="cd00112">
    <property type="entry name" value="LDLa"/>
    <property type="match status" value="7"/>
</dbReference>
<dbReference type="InterPro" id="IPR000742">
    <property type="entry name" value="EGF"/>
</dbReference>
<dbReference type="InterPro" id="IPR016186">
    <property type="entry name" value="C-type_lectin-like/link_sf"/>
</dbReference>
<feature type="disulfide bond" evidence="12">
    <location>
        <begin position="1194"/>
        <end position="1209"/>
    </location>
</feature>
<dbReference type="Pfam" id="PF00059">
    <property type="entry name" value="Lectin_C"/>
    <property type="match status" value="1"/>
</dbReference>
<keyword evidence="5 14" id="KW-1133">Transmembrane helix</keyword>
<dbReference type="InParanoid" id="C3YE31"/>
<feature type="transmembrane region" description="Helical" evidence="14">
    <location>
        <begin position="53"/>
        <end position="77"/>
    </location>
</feature>
<dbReference type="InterPro" id="IPR008979">
    <property type="entry name" value="Galactose-bd-like_sf"/>
</dbReference>
<feature type="disulfide bond" evidence="12">
    <location>
        <begin position="1390"/>
        <end position="1405"/>
    </location>
</feature>
<dbReference type="Gene3D" id="3.10.100.10">
    <property type="entry name" value="Mannose-Binding Protein A, subunit A"/>
    <property type="match status" value="3"/>
</dbReference>
<dbReference type="SMART" id="SM00192">
    <property type="entry name" value="LDLa"/>
    <property type="match status" value="8"/>
</dbReference>
<dbReference type="PRINTS" id="PR00261">
    <property type="entry name" value="LDLRECEPTOR"/>
</dbReference>
<dbReference type="PROSITE" id="PS01209">
    <property type="entry name" value="LDLRA_1"/>
    <property type="match status" value="4"/>
</dbReference>
<feature type="disulfide bond" evidence="12">
    <location>
        <begin position="1280"/>
        <end position="1298"/>
    </location>
</feature>
<dbReference type="PROSITE" id="PS01285">
    <property type="entry name" value="FA58C_1"/>
    <property type="match status" value="1"/>
</dbReference>
<dbReference type="SMART" id="SM00181">
    <property type="entry name" value="EGF"/>
    <property type="match status" value="2"/>
</dbReference>
<evidence type="ECO:0000259" key="16">
    <source>
        <dbReference type="PROSITE" id="PS50026"/>
    </source>
</evidence>
<feature type="disulfide bond" evidence="12">
    <location>
        <begin position="1225"/>
        <end position="1243"/>
    </location>
</feature>
<dbReference type="PROSITE" id="PS50041">
    <property type="entry name" value="C_TYPE_LECTIN_2"/>
    <property type="match status" value="3"/>
</dbReference>
<dbReference type="InterPro" id="IPR008160">
    <property type="entry name" value="Collagen"/>
</dbReference>
<dbReference type="eggNOG" id="KOG1215">
    <property type="taxonomic scope" value="Eukaryota"/>
</dbReference>
<dbReference type="Gene3D" id="4.10.400.10">
    <property type="entry name" value="Low-density Lipoprotein Receptor"/>
    <property type="match status" value="7"/>
</dbReference>
<dbReference type="SUPFAM" id="SSF49785">
    <property type="entry name" value="Galactose-binding domain-like"/>
    <property type="match status" value="2"/>
</dbReference>
<feature type="domain" description="F5/8 type C" evidence="15">
    <location>
        <begin position="1006"/>
        <end position="1162"/>
    </location>
</feature>
<keyword evidence="10" id="KW-0325">Glycoprotein</keyword>
<evidence type="ECO:0000256" key="1">
    <source>
        <dbReference type="ARBA" id="ARBA00004167"/>
    </source>
</evidence>
<dbReference type="InterPro" id="IPR001304">
    <property type="entry name" value="C-type_lectin-like"/>
</dbReference>
<feature type="disulfide bond" evidence="12">
    <location>
        <begin position="1371"/>
        <end position="1383"/>
    </location>
</feature>
<dbReference type="FunFam" id="3.10.100.10:FF:000284">
    <property type="match status" value="1"/>
</dbReference>